<protein>
    <submittedName>
        <fullName evidence="1">Unnamed protein product</fullName>
    </submittedName>
</protein>
<dbReference type="EMBL" id="BSXU01002198">
    <property type="protein sequence ID" value="GMG35287.1"/>
    <property type="molecule type" value="Genomic_DNA"/>
</dbReference>
<dbReference type="AlphaFoldDB" id="A0A9W6YYK2"/>
<evidence type="ECO:0000313" key="2">
    <source>
        <dbReference type="Proteomes" id="UP001165063"/>
    </source>
</evidence>
<sequence length="115" mass="13400">METTTHLIDENVITDLIWGIIRRGYATRLNSNHPPTQVQDKYLTGRIMPPHHMIKVDIYLQILLRFAKHIHNEQSRESLTAYPTIEQLEKLMKKLIHPSVPDTASNLSLFLFINN</sequence>
<reference evidence="1" key="1">
    <citation type="submission" date="2023-04" db="EMBL/GenBank/DDBJ databases">
        <title>Ambrosiozyma monospora NBRC 1965.</title>
        <authorList>
            <person name="Ichikawa N."/>
            <person name="Sato H."/>
            <person name="Tonouchi N."/>
        </authorList>
    </citation>
    <scope>NUCLEOTIDE SEQUENCE</scope>
    <source>
        <strain evidence="1">NBRC 1965</strain>
    </source>
</reference>
<name>A0A9W6YYK2_AMBMO</name>
<proteinExistence type="predicted"/>
<comment type="caution">
    <text evidence="1">The sequence shown here is derived from an EMBL/GenBank/DDBJ whole genome shotgun (WGS) entry which is preliminary data.</text>
</comment>
<dbReference type="Proteomes" id="UP001165063">
    <property type="component" value="Unassembled WGS sequence"/>
</dbReference>
<organism evidence="1 2">
    <name type="scientific">Ambrosiozyma monospora</name>
    <name type="common">Yeast</name>
    <name type="synonym">Endomycopsis monosporus</name>
    <dbReference type="NCBI Taxonomy" id="43982"/>
    <lineage>
        <taxon>Eukaryota</taxon>
        <taxon>Fungi</taxon>
        <taxon>Dikarya</taxon>
        <taxon>Ascomycota</taxon>
        <taxon>Saccharomycotina</taxon>
        <taxon>Pichiomycetes</taxon>
        <taxon>Pichiales</taxon>
        <taxon>Pichiaceae</taxon>
        <taxon>Ambrosiozyma</taxon>
    </lineage>
</organism>
<accession>A0A9W6YYK2</accession>
<dbReference type="OrthoDB" id="431378at2759"/>
<gene>
    <name evidence="1" type="ORF">Amon01_000452500</name>
</gene>
<evidence type="ECO:0000313" key="1">
    <source>
        <dbReference type="EMBL" id="GMG35287.1"/>
    </source>
</evidence>
<keyword evidence="2" id="KW-1185">Reference proteome</keyword>